<evidence type="ECO:0000313" key="2">
    <source>
        <dbReference type="Proteomes" id="UP000053780"/>
    </source>
</evidence>
<reference evidence="1 2" key="1">
    <citation type="journal article" date="2013" name="BMC Genomics">
        <title>Genome sequencing and comparative genomics of honey bee microsporidia, Nosema apis reveal novel insights into host-parasite interactions.</title>
        <authorList>
            <person name="Chen Yp."/>
            <person name="Pettis J.S."/>
            <person name="Zhao Y."/>
            <person name="Liu X."/>
            <person name="Tallon L.J."/>
            <person name="Sadzewicz L.D."/>
            <person name="Li R."/>
            <person name="Zheng H."/>
            <person name="Huang S."/>
            <person name="Zhang X."/>
            <person name="Hamilton M.C."/>
            <person name="Pernal S.F."/>
            <person name="Melathopoulos A.P."/>
            <person name="Yan X."/>
            <person name="Evans J.D."/>
        </authorList>
    </citation>
    <scope>NUCLEOTIDE SEQUENCE [LARGE SCALE GENOMIC DNA]</scope>
    <source>
        <strain evidence="1 2">BRL 01</strain>
    </source>
</reference>
<sequence length="147" mass="17985">MEEDILIDNYSIKEDLNEMCEKYLCNIQNSDIEDIHIENLYPSINFYNNCNLKIHKTIELFDDEIYNKTQLNNFYISEYYYEYDIIYNNIGQLSRSKEFYFLFKIIEKDLENIITNSILYSYKDNEFLKNALLKIKLLKIKCQRLRF</sequence>
<organism evidence="1 2">
    <name type="scientific">Vairimorpha apis BRL 01</name>
    <dbReference type="NCBI Taxonomy" id="1037528"/>
    <lineage>
        <taxon>Eukaryota</taxon>
        <taxon>Fungi</taxon>
        <taxon>Fungi incertae sedis</taxon>
        <taxon>Microsporidia</taxon>
        <taxon>Nosematidae</taxon>
        <taxon>Vairimorpha</taxon>
    </lineage>
</organism>
<accession>T0L6Z2</accession>
<proteinExistence type="predicted"/>
<dbReference type="AlphaFoldDB" id="T0L6Z2"/>
<dbReference type="HOGENOM" id="CLU_1768625_0_0_1"/>
<protein>
    <submittedName>
        <fullName evidence="1">Uncharacterized protein</fullName>
    </submittedName>
</protein>
<name>T0L6Z2_9MICR</name>
<dbReference type="EMBL" id="KE647312">
    <property type="protein sequence ID" value="EQB60284.1"/>
    <property type="molecule type" value="Genomic_DNA"/>
</dbReference>
<keyword evidence="2" id="KW-1185">Reference proteome</keyword>
<evidence type="ECO:0000313" key="1">
    <source>
        <dbReference type="EMBL" id="EQB60284.1"/>
    </source>
</evidence>
<gene>
    <name evidence="1" type="ORF">NAPIS_ORF02177</name>
</gene>
<dbReference type="VEuPathDB" id="MicrosporidiaDB:NAPIS_ORF02177"/>
<dbReference type="Proteomes" id="UP000053780">
    <property type="component" value="Unassembled WGS sequence"/>
</dbReference>